<sequence>MTDRDPERPIDRLVAGALEAGEPTGWFEPLYAAAREGEADVPWDHGAPRPRLVEWTQERAPRGEGRRAVVVGCGLGSDAEFVAGLGFDTVAFDIAPSAVRGARDRHPDSPVRYVVADLLAPPPDWAQAFDLVVESLTVQSLPDPPRAQAIASVAGLIAPGGTLVVVASARDAADGPVAGPPWPLTRAEVDAFATGGVQAVEIRELRDDAPAGHRWWRAEFLRPAA</sequence>
<name>A0A5B8U7C2_9ACTN</name>
<dbReference type="InterPro" id="IPR029063">
    <property type="entry name" value="SAM-dependent_MTases_sf"/>
</dbReference>
<keyword evidence="2" id="KW-0489">Methyltransferase</keyword>
<dbReference type="CDD" id="cd02440">
    <property type="entry name" value="AdoMet_MTases"/>
    <property type="match status" value="1"/>
</dbReference>
<keyword evidence="3" id="KW-1185">Reference proteome</keyword>
<gene>
    <name evidence="2" type="ORF">FSW04_15510</name>
</gene>
<dbReference type="EMBL" id="CP042430">
    <property type="protein sequence ID" value="QEC48841.1"/>
    <property type="molecule type" value="Genomic_DNA"/>
</dbReference>
<reference evidence="2 3" key="1">
    <citation type="journal article" date="2018" name="J. Microbiol.">
        <title>Baekduia soli gen. nov., sp. nov., a novel bacterium isolated from the soil of Baekdu Mountain and proposal of a novel family name, Baekduiaceae fam. nov.</title>
        <authorList>
            <person name="An D.S."/>
            <person name="Siddiqi M.Z."/>
            <person name="Kim K.H."/>
            <person name="Yu H.S."/>
            <person name="Im W.T."/>
        </authorList>
    </citation>
    <scope>NUCLEOTIDE SEQUENCE [LARGE SCALE GENOMIC DNA]</scope>
    <source>
        <strain evidence="2 3">BR7-21</strain>
    </source>
</reference>
<dbReference type="GO" id="GO:0008757">
    <property type="term" value="F:S-adenosylmethionine-dependent methyltransferase activity"/>
    <property type="evidence" value="ECO:0007669"/>
    <property type="project" value="InterPro"/>
</dbReference>
<dbReference type="Gene3D" id="3.40.50.150">
    <property type="entry name" value="Vaccinia Virus protein VP39"/>
    <property type="match status" value="1"/>
</dbReference>
<dbReference type="PANTHER" id="PTHR43861">
    <property type="entry name" value="TRANS-ACONITATE 2-METHYLTRANSFERASE-RELATED"/>
    <property type="match status" value="1"/>
</dbReference>
<protein>
    <submittedName>
        <fullName evidence="2">Class I SAM-dependent methyltransferase</fullName>
    </submittedName>
</protein>
<accession>A0A5B8U7C2</accession>
<dbReference type="Pfam" id="PF08241">
    <property type="entry name" value="Methyltransf_11"/>
    <property type="match status" value="1"/>
</dbReference>
<organism evidence="2 3">
    <name type="scientific">Baekduia soli</name>
    <dbReference type="NCBI Taxonomy" id="496014"/>
    <lineage>
        <taxon>Bacteria</taxon>
        <taxon>Bacillati</taxon>
        <taxon>Actinomycetota</taxon>
        <taxon>Thermoleophilia</taxon>
        <taxon>Solirubrobacterales</taxon>
        <taxon>Baekduiaceae</taxon>
        <taxon>Baekduia</taxon>
    </lineage>
</organism>
<dbReference type="InterPro" id="IPR013216">
    <property type="entry name" value="Methyltransf_11"/>
</dbReference>
<dbReference type="GO" id="GO:0032259">
    <property type="term" value="P:methylation"/>
    <property type="evidence" value="ECO:0007669"/>
    <property type="project" value="UniProtKB-KW"/>
</dbReference>
<evidence type="ECO:0000259" key="1">
    <source>
        <dbReference type="Pfam" id="PF08241"/>
    </source>
</evidence>
<dbReference type="PANTHER" id="PTHR43861:SF1">
    <property type="entry name" value="TRANS-ACONITATE 2-METHYLTRANSFERASE"/>
    <property type="match status" value="1"/>
</dbReference>
<dbReference type="RefSeq" id="WP_146920824.1">
    <property type="nucleotide sequence ID" value="NZ_CP042430.1"/>
</dbReference>
<evidence type="ECO:0000313" key="2">
    <source>
        <dbReference type="EMBL" id="QEC48841.1"/>
    </source>
</evidence>
<proteinExistence type="predicted"/>
<dbReference type="AlphaFoldDB" id="A0A5B8U7C2"/>
<dbReference type="Proteomes" id="UP000321805">
    <property type="component" value="Chromosome"/>
</dbReference>
<feature type="domain" description="Methyltransferase type 11" evidence="1">
    <location>
        <begin position="71"/>
        <end position="165"/>
    </location>
</feature>
<keyword evidence="2" id="KW-0808">Transferase</keyword>
<dbReference type="SUPFAM" id="SSF53335">
    <property type="entry name" value="S-adenosyl-L-methionine-dependent methyltransferases"/>
    <property type="match status" value="1"/>
</dbReference>
<dbReference type="OrthoDB" id="189743at2"/>
<dbReference type="KEGG" id="bsol:FSW04_15510"/>
<evidence type="ECO:0000313" key="3">
    <source>
        <dbReference type="Proteomes" id="UP000321805"/>
    </source>
</evidence>